<feature type="chain" id="PRO_5009131996" description="Surface lipoprotein assembly modifier C-terminal domain-containing protein" evidence="2">
    <location>
        <begin position="22"/>
        <end position="470"/>
    </location>
</feature>
<feature type="repeat" description="TPR" evidence="1">
    <location>
        <begin position="91"/>
        <end position="124"/>
    </location>
</feature>
<protein>
    <recommendedName>
        <fullName evidence="3">Surface lipoprotein assembly modifier C-terminal domain-containing protein</fullName>
    </recommendedName>
</protein>
<evidence type="ECO:0000256" key="2">
    <source>
        <dbReference type="SAM" id="SignalP"/>
    </source>
</evidence>
<feature type="signal peptide" evidence="2">
    <location>
        <begin position="1"/>
        <end position="21"/>
    </location>
</feature>
<evidence type="ECO:0000256" key="1">
    <source>
        <dbReference type="PROSITE-ProRule" id="PRU00339"/>
    </source>
</evidence>
<accession>A0A1E3LTK2</accession>
<name>A0A1E3LTK2_9SPHN</name>
<comment type="caution">
    <text evidence="4">The sequence shown here is derived from an EMBL/GenBank/DDBJ whole genome shotgun (WGS) entry which is preliminary data.</text>
</comment>
<dbReference type="STRING" id="1888892.BFL28_19025"/>
<reference evidence="4 5" key="1">
    <citation type="submission" date="2016-08" db="EMBL/GenBank/DDBJ databases">
        <title>Draft genome of the agarase producing Sphingomonas sp. MCT13.</title>
        <authorList>
            <person name="D'Andrea M.M."/>
            <person name="Rossolini G.M."/>
            <person name="Thaller M.C."/>
        </authorList>
    </citation>
    <scope>NUCLEOTIDE SEQUENCE [LARGE SCALE GENOMIC DNA]</scope>
    <source>
        <strain evidence="4 5">MCT13</strain>
    </source>
</reference>
<organism evidence="4 5">
    <name type="scientific">Sphingomonas turrisvirgatae</name>
    <dbReference type="NCBI Taxonomy" id="1888892"/>
    <lineage>
        <taxon>Bacteria</taxon>
        <taxon>Pseudomonadati</taxon>
        <taxon>Pseudomonadota</taxon>
        <taxon>Alphaproteobacteria</taxon>
        <taxon>Sphingomonadales</taxon>
        <taxon>Sphingomonadaceae</taxon>
        <taxon>Sphingomonas</taxon>
    </lineage>
</organism>
<dbReference type="AlphaFoldDB" id="A0A1E3LTK2"/>
<feature type="domain" description="Surface lipoprotein assembly modifier C-terminal" evidence="3">
    <location>
        <begin position="178"/>
        <end position="470"/>
    </location>
</feature>
<dbReference type="EMBL" id="MDDS01000039">
    <property type="protein sequence ID" value="ODP37053.1"/>
    <property type="molecule type" value="Genomic_DNA"/>
</dbReference>
<dbReference type="SUPFAM" id="SSF48452">
    <property type="entry name" value="TPR-like"/>
    <property type="match status" value="1"/>
</dbReference>
<dbReference type="OrthoDB" id="6116449at2"/>
<evidence type="ECO:0000313" key="4">
    <source>
        <dbReference type="EMBL" id="ODP37053.1"/>
    </source>
</evidence>
<dbReference type="Proteomes" id="UP000094487">
    <property type="component" value="Unassembled WGS sequence"/>
</dbReference>
<dbReference type="InterPro" id="IPR007655">
    <property type="entry name" value="Slam_C"/>
</dbReference>
<evidence type="ECO:0000259" key="3">
    <source>
        <dbReference type="Pfam" id="PF04575"/>
    </source>
</evidence>
<dbReference type="Pfam" id="PF14559">
    <property type="entry name" value="TPR_19"/>
    <property type="match status" value="1"/>
</dbReference>
<dbReference type="InterPro" id="IPR019734">
    <property type="entry name" value="TPR_rpt"/>
</dbReference>
<proteinExistence type="predicted"/>
<evidence type="ECO:0000313" key="5">
    <source>
        <dbReference type="Proteomes" id="UP000094487"/>
    </source>
</evidence>
<dbReference type="PROSITE" id="PS50005">
    <property type="entry name" value="TPR"/>
    <property type="match status" value="1"/>
</dbReference>
<sequence length="470" mass="51074">MSTKRAAAGAALLAAALPCTAAAQTFTGQRPTPQPADFAPALLDRCTAATCIARLTAPQLLAEVEKLVTAGRFAEAQPMVAALEQVPALRFEVRFLSGFIAAQLGDHQRAIGYYKEILADDPNQTRVRVELARSMLAMGRPQSADRQFRMAQQDADLPPEVARTIRTVRDIIRQNRAWRLDLNVGFAPDTNINNATSFDSITILWGGLIPIDLALDENARARSGLGQTATISAGVRLPVGEGVAMITDLDATGANYTGSLYDDYQVQLAAGGEVRLSGTLRATLQALGAQRWFAGDVASRQAGAKAGLQLGIGDRQRIGLQIDGRRTDALFDRGYDGWQLGGYASYERAITRSIVASVGVFGRRDWLNVDAYSNKEYGASLGLGGELPLGFNAGISGTVSRATYDAPMYMFAWDPRRDMRYTGRVTLGNRKLAWQGFSPEVTVAYSRNDSSIRYFANDRLRMRIGLARYF</sequence>
<dbReference type="InterPro" id="IPR011990">
    <property type="entry name" value="TPR-like_helical_dom_sf"/>
</dbReference>
<gene>
    <name evidence="4" type="ORF">BFL28_19025</name>
</gene>
<keyword evidence="5" id="KW-1185">Reference proteome</keyword>
<dbReference type="Gene3D" id="1.25.40.10">
    <property type="entry name" value="Tetratricopeptide repeat domain"/>
    <property type="match status" value="1"/>
</dbReference>
<dbReference type="Pfam" id="PF04575">
    <property type="entry name" value="SlipAM"/>
    <property type="match status" value="1"/>
</dbReference>
<keyword evidence="2" id="KW-0732">Signal</keyword>
<keyword evidence="1" id="KW-0802">TPR repeat</keyword>
<dbReference type="RefSeq" id="WP_069321197.1">
    <property type="nucleotide sequence ID" value="NZ_MDDS01000039.1"/>
</dbReference>